<dbReference type="PANTHER" id="PTHR23188">
    <property type="entry name" value="RNA POLYMERASE II-ASSOCIATED FACTOR 1 HOMOLOG"/>
    <property type="match status" value="1"/>
</dbReference>
<feature type="compositionally biased region" description="Polar residues" evidence="5">
    <location>
        <begin position="495"/>
        <end position="512"/>
    </location>
</feature>
<keyword evidence="4" id="KW-0539">Nucleus</keyword>
<feature type="compositionally biased region" description="Low complexity" evidence="5">
    <location>
        <begin position="583"/>
        <end position="593"/>
    </location>
</feature>
<dbReference type="GO" id="GO:0006368">
    <property type="term" value="P:transcription elongation by RNA polymerase II"/>
    <property type="evidence" value="ECO:0007669"/>
    <property type="project" value="InterPro"/>
</dbReference>
<dbReference type="GO" id="GO:0000993">
    <property type="term" value="F:RNA polymerase II complex binding"/>
    <property type="evidence" value="ECO:0007669"/>
    <property type="project" value="TreeGrafter"/>
</dbReference>
<evidence type="ECO:0000256" key="3">
    <source>
        <dbReference type="ARBA" id="ARBA00020462"/>
    </source>
</evidence>
<feature type="compositionally biased region" description="Low complexity" evidence="5">
    <location>
        <begin position="406"/>
        <end position="415"/>
    </location>
</feature>
<gene>
    <name evidence="6" type="ORF">WMSIL1_LOCUS4774</name>
</gene>
<evidence type="ECO:0000256" key="4">
    <source>
        <dbReference type="ARBA" id="ARBA00023242"/>
    </source>
</evidence>
<feature type="compositionally biased region" description="Acidic residues" evidence="5">
    <location>
        <begin position="369"/>
        <end position="380"/>
    </location>
</feature>
<sequence>MSEDVPKSRAKEIRQETVLCRVKYHNNLPELPFDPKFLTYPFDSSRFVQYAPTSLERNHKHELLCETNVGVDVDLIDPDAFKISRNFNLHPDDEKLVNETESNELNERKSRHRRSVAWLRKTEYLSTEHYNKWNKSEKIETKLGHNIKQRFAEEIVYRDKDSQIKAIENTFAAAKKPITNHYSKKDVKAVEVLPILPDFMLWKYPCAQVIFDDDPSRSSDQPEDVTQAVIRGMVDNMGDHFVVYFLPTQETKEQRRRDAENHIPYSEGVTYDYEKAREYNWNVKNKTMANYEESYFFVFRDATEDYPAGVYYNELETRVRLSKRRKIQSAPGGPQPAGKVRLVVKHREANYYESQAQMERLEMLKHESELEEPEEEEEAGSGEVGSEKSNQEHEADSDDEDVQRDSSSPNSHESSPAAGTSRRSSSRRQSDSEQDVGHGRSSLSEDEESERSSQTRRQSATASTPAKRQPMANVFSSSPDDDDDMDDRYHHQTDLRNSAAVSAPAQRQTQRRQSPESSDLSNDSSPELNRYASGRSSRKRPSHKEVEENNGSESASDRSPSPPSRNRRRQDMTRAPDPRRTMLSESDLSSLSD</sequence>
<feature type="compositionally biased region" description="Basic and acidic residues" evidence="5">
    <location>
        <begin position="569"/>
        <end position="582"/>
    </location>
</feature>
<organism evidence="6 7">
    <name type="scientific">Hymenolepis diminuta</name>
    <name type="common">Rat tapeworm</name>
    <dbReference type="NCBI Taxonomy" id="6216"/>
    <lineage>
        <taxon>Eukaryota</taxon>
        <taxon>Metazoa</taxon>
        <taxon>Spiralia</taxon>
        <taxon>Lophotrochozoa</taxon>
        <taxon>Platyhelminthes</taxon>
        <taxon>Cestoda</taxon>
        <taxon>Eucestoda</taxon>
        <taxon>Cyclophyllidea</taxon>
        <taxon>Hymenolepididae</taxon>
        <taxon>Hymenolepis</taxon>
    </lineage>
</organism>
<dbReference type="AlphaFoldDB" id="A0A564YBZ5"/>
<feature type="compositionally biased region" description="Low complexity" evidence="5">
    <location>
        <begin position="515"/>
        <end position="529"/>
    </location>
</feature>
<dbReference type="EMBL" id="CABIJS010000144">
    <property type="protein sequence ID" value="VUZ44792.1"/>
    <property type="molecule type" value="Genomic_DNA"/>
</dbReference>
<keyword evidence="7" id="KW-1185">Reference proteome</keyword>
<dbReference type="Proteomes" id="UP000321570">
    <property type="component" value="Unassembled WGS sequence"/>
</dbReference>
<name>A0A564YBZ5_HYMDI</name>
<feature type="compositionally biased region" description="Basic and acidic residues" evidence="5">
    <location>
        <begin position="385"/>
        <end position="394"/>
    </location>
</feature>
<dbReference type="Pfam" id="PF03985">
    <property type="entry name" value="Paf1"/>
    <property type="match status" value="1"/>
</dbReference>
<dbReference type="InterPro" id="IPR007133">
    <property type="entry name" value="RNA_pol_II-assoc_Paf1"/>
</dbReference>
<evidence type="ECO:0000313" key="6">
    <source>
        <dbReference type="EMBL" id="VUZ44792.1"/>
    </source>
</evidence>
<feature type="region of interest" description="Disordered" evidence="5">
    <location>
        <begin position="366"/>
        <end position="593"/>
    </location>
</feature>
<protein>
    <recommendedName>
        <fullName evidence="3">RNA polymerase II-associated factor 1 homolog</fullName>
    </recommendedName>
</protein>
<reference evidence="6 7" key="1">
    <citation type="submission" date="2019-07" db="EMBL/GenBank/DDBJ databases">
        <authorList>
            <person name="Jastrzebski P J."/>
            <person name="Paukszto L."/>
            <person name="Jastrzebski P J."/>
        </authorList>
    </citation>
    <scope>NUCLEOTIDE SEQUENCE [LARGE SCALE GENOMIC DNA]</scope>
    <source>
        <strain evidence="6 7">WMS-il1</strain>
    </source>
</reference>
<proteinExistence type="inferred from homology"/>
<comment type="similarity">
    <text evidence="2">Belongs to the PAF1 family.</text>
</comment>
<dbReference type="GO" id="GO:0016593">
    <property type="term" value="C:Cdc73/Paf1 complex"/>
    <property type="evidence" value="ECO:0007669"/>
    <property type="project" value="InterPro"/>
</dbReference>
<dbReference type="PANTHER" id="PTHR23188:SF12">
    <property type="entry name" value="RNA POLYMERASE II-ASSOCIATED FACTOR 1 HOMOLOG"/>
    <property type="match status" value="1"/>
</dbReference>
<feature type="compositionally biased region" description="Basic and acidic residues" evidence="5">
    <location>
        <begin position="428"/>
        <end position="438"/>
    </location>
</feature>
<accession>A0A564YBZ5</accession>
<evidence type="ECO:0000256" key="2">
    <source>
        <dbReference type="ARBA" id="ARBA00007560"/>
    </source>
</evidence>
<evidence type="ECO:0000313" key="7">
    <source>
        <dbReference type="Proteomes" id="UP000321570"/>
    </source>
</evidence>
<dbReference type="GO" id="GO:0003682">
    <property type="term" value="F:chromatin binding"/>
    <property type="evidence" value="ECO:0007669"/>
    <property type="project" value="TreeGrafter"/>
</dbReference>
<evidence type="ECO:0000256" key="5">
    <source>
        <dbReference type="SAM" id="MobiDB-lite"/>
    </source>
</evidence>
<comment type="subcellular location">
    <subcellularLocation>
        <location evidence="1">Nucleus</location>
    </subcellularLocation>
</comment>
<evidence type="ECO:0000256" key="1">
    <source>
        <dbReference type="ARBA" id="ARBA00004123"/>
    </source>
</evidence>